<keyword evidence="6 10" id="KW-0521">NADP</keyword>
<dbReference type="Proteomes" id="UP000255297">
    <property type="component" value="Unassembled WGS sequence"/>
</dbReference>
<evidence type="ECO:0000256" key="9">
    <source>
        <dbReference type="ARBA" id="ARBA00048793"/>
    </source>
</evidence>
<name>A0A378LNE5_9GAMM</name>
<dbReference type="InterPro" id="IPR003710">
    <property type="entry name" value="ApbA"/>
</dbReference>
<evidence type="ECO:0000259" key="12">
    <source>
        <dbReference type="Pfam" id="PF08546"/>
    </source>
</evidence>
<dbReference type="InterPro" id="IPR051402">
    <property type="entry name" value="KPR-Related"/>
</dbReference>
<evidence type="ECO:0000256" key="8">
    <source>
        <dbReference type="ARBA" id="ARBA00032024"/>
    </source>
</evidence>
<keyword evidence="14" id="KW-1185">Reference proteome</keyword>
<proteinExistence type="inferred from homology"/>
<dbReference type="InterPro" id="IPR013332">
    <property type="entry name" value="KPR_N"/>
</dbReference>
<evidence type="ECO:0000256" key="1">
    <source>
        <dbReference type="ARBA" id="ARBA00004994"/>
    </source>
</evidence>
<dbReference type="EMBL" id="UGPB01000001">
    <property type="protein sequence ID" value="STY28505.1"/>
    <property type="molecule type" value="Genomic_DNA"/>
</dbReference>
<dbReference type="Gene3D" id="3.40.50.720">
    <property type="entry name" value="NAD(P)-binding Rossmann-like Domain"/>
    <property type="match status" value="1"/>
</dbReference>
<comment type="catalytic activity">
    <reaction evidence="9 10">
        <text>(R)-pantoate + NADP(+) = 2-dehydropantoate + NADPH + H(+)</text>
        <dbReference type="Rhea" id="RHEA:16233"/>
        <dbReference type="ChEBI" id="CHEBI:11561"/>
        <dbReference type="ChEBI" id="CHEBI:15378"/>
        <dbReference type="ChEBI" id="CHEBI:15980"/>
        <dbReference type="ChEBI" id="CHEBI:57783"/>
        <dbReference type="ChEBI" id="CHEBI:58349"/>
        <dbReference type="EC" id="1.1.1.169"/>
    </reaction>
</comment>
<dbReference type="AlphaFoldDB" id="A0A378LNE5"/>
<gene>
    <name evidence="13" type="primary">panE</name>
    <name evidence="13" type="ORF">NCTC11532_00680</name>
</gene>
<dbReference type="InterPro" id="IPR013328">
    <property type="entry name" value="6PGD_dom2"/>
</dbReference>
<evidence type="ECO:0000256" key="4">
    <source>
        <dbReference type="ARBA" id="ARBA00019465"/>
    </source>
</evidence>
<dbReference type="InterPro" id="IPR036291">
    <property type="entry name" value="NAD(P)-bd_dom_sf"/>
</dbReference>
<evidence type="ECO:0000256" key="3">
    <source>
        <dbReference type="ARBA" id="ARBA00013014"/>
    </source>
</evidence>
<dbReference type="OrthoDB" id="6530772at2"/>
<sequence>MVSVSVIGSGAVGKFYGGLFVLAGCHVSYLERSDYLILQERNYYEIELPNGQILKITPSQVVKNYMQLPKSDIILVALKTTENSILKEILPCILKPESKILMLQNGIGNEEFLSTFIKNHSIVCGVTTIGATRINPGHVQIKHFGELKLAPFANNTISDCDFIKQHLCTNLSPELCPTVQFFENHRVLRWTKLLWNTTFSSLSLVFNTSVDKLSLLEKYQSIVRAMMHEVSSVAKKDGAEIENTIDALIDITKGLKEYYPSMYYDLKQGKPIESEYIVSNVIDYGLSRGCHIPYLSLIYQKLKLLEKRDQWFSALEQEEISHELSMLGIN</sequence>
<dbReference type="InterPro" id="IPR008927">
    <property type="entry name" value="6-PGluconate_DH-like_C_sf"/>
</dbReference>
<dbReference type="EC" id="1.1.1.169" evidence="3 10"/>
<keyword evidence="7 10" id="KW-0560">Oxidoreductase</keyword>
<comment type="similarity">
    <text evidence="2 10">Belongs to the ketopantoate reductase family.</text>
</comment>
<dbReference type="Pfam" id="PF08546">
    <property type="entry name" value="ApbA_C"/>
    <property type="match status" value="1"/>
</dbReference>
<dbReference type="UniPathway" id="UPA00028">
    <property type="reaction ID" value="UER00004"/>
</dbReference>
<evidence type="ECO:0000256" key="7">
    <source>
        <dbReference type="ARBA" id="ARBA00023002"/>
    </source>
</evidence>
<dbReference type="STRING" id="1122170.GCA_000701265_02842"/>
<dbReference type="RefSeq" id="WP_031563869.1">
    <property type="nucleotide sequence ID" value="NZ_CAAAIS010000002.1"/>
</dbReference>
<dbReference type="PANTHER" id="PTHR21708">
    <property type="entry name" value="PROBABLE 2-DEHYDROPANTOATE 2-REDUCTASE"/>
    <property type="match status" value="1"/>
</dbReference>
<protein>
    <recommendedName>
        <fullName evidence="4 10">2-dehydropantoate 2-reductase</fullName>
        <ecNumber evidence="3 10">1.1.1.169</ecNumber>
    </recommendedName>
    <alternativeName>
        <fullName evidence="8 10">Ketopantoate reductase</fullName>
    </alternativeName>
</protein>
<dbReference type="SUPFAM" id="SSF48179">
    <property type="entry name" value="6-phosphogluconate dehydrogenase C-terminal domain-like"/>
    <property type="match status" value="1"/>
</dbReference>
<evidence type="ECO:0000256" key="5">
    <source>
        <dbReference type="ARBA" id="ARBA00022655"/>
    </source>
</evidence>
<evidence type="ECO:0000256" key="6">
    <source>
        <dbReference type="ARBA" id="ARBA00022857"/>
    </source>
</evidence>
<reference evidence="13 14" key="1">
    <citation type="submission" date="2018-06" db="EMBL/GenBank/DDBJ databases">
        <authorList>
            <consortium name="Pathogen Informatics"/>
            <person name="Doyle S."/>
        </authorList>
    </citation>
    <scope>NUCLEOTIDE SEQUENCE [LARGE SCALE GENOMIC DNA]</scope>
    <source>
        <strain evidence="13 14">NCTC11532</strain>
    </source>
</reference>
<evidence type="ECO:0000256" key="2">
    <source>
        <dbReference type="ARBA" id="ARBA00007870"/>
    </source>
</evidence>
<dbReference type="Gene3D" id="1.10.1040.10">
    <property type="entry name" value="N-(1-d-carboxylethyl)-l-norvaline Dehydrogenase, domain 2"/>
    <property type="match status" value="1"/>
</dbReference>
<feature type="domain" description="Ketopantoate reductase N-terminal" evidence="11">
    <location>
        <begin position="5"/>
        <end position="153"/>
    </location>
</feature>
<dbReference type="GO" id="GO:0015940">
    <property type="term" value="P:pantothenate biosynthetic process"/>
    <property type="evidence" value="ECO:0007669"/>
    <property type="project" value="UniProtKB-UniPathway"/>
</dbReference>
<comment type="function">
    <text evidence="10">Catalyzes the NADPH-dependent reduction of ketopantoate into pantoic acid.</text>
</comment>
<evidence type="ECO:0000256" key="10">
    <source>
        <dbReference type="RuleBase" id="RU362068"/>
    </source>
</evidence>
<comment type="pathway">
    <text evidence="1 10">Cofactor biosynthesis; (R)-pantothenate biosynthesis; (R)-pantoate from 3-methyl-2-oxobutanoate: step 2/2.</text>
</comment>
<dbReference type="GO" id="GO:0005737">
    <property type="term" value="C:cytoplasm"/>
    <property type="evidence" value="ECO:0007669"/>
    <property type="project" value="TreeGrafter"/>
</dbReference>
<dbReference type="Pfam" id="PF02558">
    <property type="entry name" value="ApbA"/>
    <property type="match status" value="1"/>
</dbReference>
<evidence type="ECO:0000313" key="13">
    <source>
        <dbReference type="EMBL" id="STY28505.1"/>
    </source>
</evidence>
<dbReference type="PANTHER" id="PTHR21708:SF26">
    <property type="entry name" value="2-DEHYDROPANTOATE 2-REDUCTASE"/>
    <property type="match status" value="1"/>
</dbReference>
<evidence type="ECO:0000313" key="14">
    <source>
        <dbReference type="Proteomes" id="UP000255297"/>
    </source>
</evidence>
<dbReference type="InterPro" id="IPR013752">
    <property type="entry name" value="KPA_reductase"/>
</dbReference>
<organism evidence="13 14">
    <name type="scientific">Legionella wadsworthii</name>
    <dbReference type="NCBI Taxonomy" id="28088"/>
    <lineage>
        <taxon>Bacteria</taxon>
        <taxon>Pseudomonadati</taxon>
        <taxon>Pseudomonadota</taxon>
        <taxon>Gammaproteobacteria</taxon>
        <taxon>Legionellales</taxon>
        <taxon>Legionellaceae</taxon>
        <taxon>Legionella</taxon>
    </lineage>
</organism>
<dbReference type="GO" id="GO:0008677">
    <property type="term" value="F:2-dehydropantoate 2-reductase activity"/>
    <property type="evidence" value="ECO:0007669"/>
    <property type="project" value="UniProtKB-EC"/>
</dbReference>
<dbReference type="FunFam" id="1.10.1040.10:FF:000017">
    <property type="entry name" value="2-dehydropantoate 2-reductase"/>
    <property type="match status" value="1"/>
</dbReference>
<dbReference type="SUPFAM" id="SSF51735">
    <property type="entry name" value="NAD(P)-binding Rossmann-fold domains"/>
    <property type="match status" value="1"/>
</dbReference>
<accession>A0A378LNE5</accession>
<dbReference type="NCBIfam" id="TIGR00745">
    <property type="entry name" value="apbA_panE"/>
    <property type="match status" value="1"/>
</dbReference>
<feature type="domain" description="Ketopantoate reductase C-terminal" evidence="12">
    <location>
        <begin position="185"/>
        <end position="305"/>
    </location>
</feature>
<evidence type="ECO:0000259" key="11">
    <source>
        <dbReference type="Pfam" id="PF02558"/>
    </source>
</evidence>
<keyword evidence="5 10" id="KW-0566">Pantothenate biosynthesis</keyword>